<comment type="catalytic activity">
    <reaction evidence="1">
        <text>ATP + protein L-histidine = ADP + protein N-phospho-L-histidine.</text>
        <dbReference type="EC" id="2.7.13.3"/>
    </reaction>
</comment>
<dbReference type="SMART" id="SM00388">
    <property type="entry name" value="HisKA"/>
    <property type="match status" value="1"/>
</dbReference>
<evidence type="ECO:0000256" key="10">
    <source>
        <dbReference type="ARBA" id="ARBA00023136"/>
    </source>
</evidence>
<dbReference type="PROSITE" id="PS50885">
    <property type="entry name" value="HAMP"/>
    <property type="match status" value="1"/>
</dbReference>
<dbReference type="RefSeq" id="WP_068690126.1">
    <property type="nucleotide sequence ID" value="NZ_CP063196.1"/>
</dbReference>
<evidence type="ECO:0000313" key="12">
    <source>
        <dbReference type="Proteomes" id="UP000265719"/>
    </source>
</evidence>
<keyword evidence="9" id="KW-0902">Two-component regulatory system</keyword>
<dbReference type="SMART" id="SM00304">
    <property type="entry name" value="HAMP"/>
    <property type="match status" value="1"/>
</dbReference>
<keyword evidence="12" id="KW-1185">Reference proteome</keyword>
<dbReference type="Proteomes" id="UP000265719">
    <property type="component" value="Chromosome"/>
</dbReference>
<dbReference type="Pfam" id="PF00512">
    <property type="entry name" value="HisKA"/>
    <property type="match status" value="1"/>
</dbReference>
<keyword evidence="6" id="KW-0812">Transmembrane</keyword>
<accession>A0A399G0W2</accession>
<dbReference type="AlphaFoldDB" id="A0A399G0W2"/>
<evidence type="ECO:0000256" key="6">
    <source>
        <dbReference type="ARBA" id="ARBA00022692"/>
    </source>
</evidence>
<dbReference type="InterPro" id="IPR004358">
    <property type="entry name" value="Sig_transdc_His_kin-like_C"/>
</dbReference>
<keyword evidence="10" id="KW-0472">Membrane</keyword>
<dbReference type="EC" id="2.7.13.3" evidence="3"/>
<keyword evidence="7 11" id="KW-0418">Kinase</keyword>
<dbReference type="InterPro" id="IPR005467">
    <property type="entry name" value="His_kinase_dom"/>
</dbReference>
<name>A0A399G0W2_9ACTN</name>
<dbReference type="InterPro" id="IPR003661">
    <property type="entry name" value="HisK_dim/P_dom"/>
</dbReference>
<protein>
    <recommendedName>
        <fullName evidence="3">histidine kinase</fullName>
        <ecNumber evidence="3">2.7.13.3</ecNumber>
    </recommendedName>
</protein>
<dbReference type="PRINTS" id="PR00344">
    <property type="entry name" value="BCTRLSENSOR"/>
</dbReference>
<dbReference type="CDD" id="cd06225">
    <property type="entry name" value="HAMP"/>
    <property type="match status" value="1"/>
</dbReference>
<keyword evidence="5" id="KW-0808">Transferase</keyword>
<dbReference type="OrthoDB" id="9786919at2"/>
<dbReference type="PANTHER" id="PTHR45436">
    <property type="entry name" value="SENSOR HISTIDINE KINASE YKOH"/>
    <property type="match status" value="1"/>
</dbReference>
<reference evidence="11" key="1">
    <citation type="submission" date="2020-10" db="EMBL/GenBank/DDBJ databases">
        <title>De novo genome project of the cellulose decomposer Thermobifida halotolerans type strain.</title>
        <authorList>
            <person name="Nagy I."/>
            <person name="Horvath B."/>
            <person name="Kukolya J."/>
            <person name="Nagy I."/>
            <person name="Orsini M."/>
        </authorList>
    </citation>
    <scope>NUCLEOTIDE SEQUENCE</scope>
    <source>
        <strain evidence="11">DSM 44931</strain>
    </source>
</reference>
<dbReference type="PROSITE" id="PS50109">
    <property type="entry name" value="HIS_KIN"/>
    <property type="match status" value="1"/>
</dbReference>
<dbReference type="Pfam" id="PF00672">
    <property type="entry name" value="HAMP"/>
    <property type="match status" value="1"/>
</dbReference>
<dbReference type="KEGG" id="thao:NI17_021685"/>
<comment type="subcellular location">
    <subcellularLocation>
        <location evidence="2">Cell membrane</location>
    </subcellularLocation>
</comment>
<dbReference type="SUPFAM" id="SSF47384">
    <property type="entry name" value="Homodimeric domain of signal transducing histidine kinase"/>
    <property type="match status" value="1"/>
</dbReference>
<organism evidence="11 12">
    <name type="scientific">Thermobifida halotolerans</name>
    <dbReference type="NCBI Taxonomy" id="483545"/>
    <lineage>
        <taxon>Bacteria</taxon>
        <taxon>Bacillati</taxon>
        <taxon>Actinomycetota</taxon>
        <taxon>Actinomycetes</taxon>
        <taxon>Streptosporangiales</taxon>
        <taxon>Nocardiopsidaceae</taxon>
        <taxon>Thermobifida</taxon>
    </lineage>
</organism>
<dbReference type="EMBL" id="CP063196">
    <property type="protein sequence ID" value="UOE19313.1"/>
    <property type="molecule type" value="Genomic_DNA"/>
</dbReference>
<dbReference type="GO" id="GO:0005886">
    <property type="term" value="C:plasma membrane"/>
    <property type="evidence" value="ECO:0007669"/>
    <property type="project" value="UniProtKB-SubCell"/>
</dbReference>
<dbReference type="PANTHER" id="PTHR45436:SF5">
    <property type="entry name" value="SENSOR HISTIDINE KINASE TRCS"/>
    <property type="match status" value="1"/>
</dbReference>
<sequence length="475" mass="51424">MTISGPPAPPGTLRSRLLVGLLVVTGVGLLVSALVSVLTLRSFITERLEAQLLLTTERAMVRLDNDTPPVGVDAPSPSPYFVVLINPDTGEVNQIYGDTFREDVVLSRIARLSLAQLRSYASSQEIVELDTPDESVPPHMVTVRMRADSILISGVPTEEREEYPRQLITVQLLTAVLLLGGLLLIGGRLIVRALAPLDRMATTAGQISTGSDLADRMPDADPYSEVGRLGIAINTMLGRLENAFRAKAESERRVREFAADASHELRTPLTTILGYAELYRQGAIPDDELPEAMRRVEDEASRMSRLVGELLELARLDRAGSLELATCDLAALVREMTGDAASLEPDREFTLDVPDRLLWEVDETRFRQILANLLANVREHTPPQTPVTVRLHSDDDGEVVLEVADAGPGMSSEDAARVFDRFYRGTRAPGGGSGLGLPIVQAIAVAHGGTVTLDSRPGEGTTITVRIPAADRPPD</sequence>
<evidence type="ECO:0000256" key="7">
    <source>
        <dbReference type="ARBA" id="ARBA00022777"/>
    </source>
</evidence>
<evidence type="ECO:0000256" key="5">
    <source>
        <dbReference type="ARBA" id="ARBA00022679"/>
    </source>
</evidence>
<dbReference type="InterPro" id="IPR050428">
    <property type="entry name" value="TCS_sensor_his_kinase"/>
</dbReference>
<dbReference type="Gene3D" id="6.10.340.10">
    <property type="match status" value="1"/>
</dbReference>
<dbReference type="SMART" id="SM00387">
    <property type="entry name" value="HATPase_c"/>
    <property type="match status" value="1"/>
</dbReference>
<gene>
    <name evidence="11" type="ORF">NI17_021685</name>
</gene>
<evidence type="ECO:0000256" key="4">
    <source>
        <dbReference type="ARBA" id="ARBA00022553"/>
    </source>
</evidence>
<keyword evidence="8" id="KW-1133">Transmembrane helix</keyword>
<evidence type="ECO:0000256" key="2">
    <source>
        <dbReference type="ARBA" id="ARBA00004236"/>
    </source>
</evidence>
<evidence type="ECO:0000256" key="3">
    <source>
        <dbReference type="ARBA" id="ARBA00012438"/>
    </source>
</evidence>
<dbReference type="InterPro" id="IPR036890">
    <property type="entry name" value="HATPase_C_sf"/>
</dbReference>
<dbReference type="Gene3D" id="1.10.287.130">
    <property type="match status" value="1"/>
</dbReference>
<dbReference type="InterPro" id="IPR003594">
    <property type="entry name" value="HATPase_dom"/>
</dbReference>
<dbReference type="FunFam" id="1.10.287.130:FF:000001">
    <property type="entry name" value="Two-component sensor histidine kinase"/>
    <property type="match status" value="1"/>
</dbReference>
<evidence type="ECO:0000256" key="9">
    <source>
        <dbReference type="ARBA" id="ARBA00023012"/>
    </source>
</evidence>
<evidence type="ECO:0000256" key="8">
    <source>
        <dbReference type="ARBA" id="ARBA00022989"/>
    </source>
</evidence>
<dbReference type="SUPFAM" id="SSF55874">
    <property type="entry name" value="ATPase domain of HSP90 chaperone/DNA topoisomerase II/histidine kinase"/>
    <property type="match status" value="1"/>
</dbReference>
<dbReference type="Pfam" id="PF02518">
    <property type="entry name" value="HATPase_c"/>
    <property type="match status" value="1"/>
</dbReference>
<dbReference type="GO" id="GO:0000155">
    <property type="term" value="F:phosphorelay sensor kinase activity"/>
    <property type="evidence" value="ECO:0007669"/>
    <property type="project" value="InterPro"/>
</dbReference>
<evidence type="ECO:0000313" key="11">
    <source>
        <dbReference type="EMBL" id="UOE19313.1"/>
    </source>
</evidence>
<dbReference type="CDD" id="cd00075">
    <property type="entry name" value="HATPase"/>
    <property type="match status" value="1"/>
</dbReference>
<proteinExistence type="predicted"/>
<evidence type="ECO:0000256" key="1">
    <source>
        <dbReference type="ARBA" id="ARBA00000085"/>
    </source>
</evidence>
<dbReference type="InterPro" id="IPR036097">
    <property type="entry name" value="HisK_dim/P_sf"/>
</dbReference>
<keyword evidence="4" id="KW-0597">Phosphoprotein</keyword>
<dbReference type="Gene3D" id="3.30.565.10">
    <property type="entry name" value="Histidine kinase-like ATPase, C-terminal domain"/>
    <property type="match status" value="1"/>
</dbReference>
<dbReference type="CDD" id="cd00082">
    <property type="entry name" value="HisKA"/>
    <property type="match status" value="1"/>
</dbReference>
<dbReference type="InterPro" id="IPR003660">
    <property type="entry name" value="HAMP_dom"/>
</dbReference>